<proteinExistence type="predicted"/>
<evidence type="ECO:0000313" key="2">
    <source>
        <dbReference type="EMBL" id="WOF21803.1"/>
    </source>
</evidence>
<dbReference type="PROSITE" id="PS51257">
    <property type="entry name" value="PROKAR_LIPOPROTEIN"/>
    <property type="match status" value="1"/>
</dbReference>
<evidence type="ECO:0000256" key="1">
    <source>
        <dbReference type="SAM" id="SignalP"/>
    </source>
</evidence>
<evidence type="ECO:0008006" key="4">
    <source>
        <dbReference type="Google" id="ProtNLM"/>
    </source>
</evidence>
<feature type="chain" id="PRO_5041647899" description="Nitrate ABC transporter substrate-binding protein" evidence="1">
    <location>
        <begin position="37"/>
        <end position="189"/>
    </location>
</feature>
<keyword evidence="1" id="KW-0732">Signal</keyword>
<protein>
    <recommendedName>
        <fullName evidence="4">Nitrate ABC transporter substrate-binding protein</fullName>
    </recommendedName>
</protein>
<dbReference type="Proteomes" id="UP001305498">
    <property type="component" value="Chromosome"/>
</dbReference>
<sequence length="189" mass="20163">MRHRLRRTSPFRALAGTGILLTVIALSACTSVFPQAGTTDPAVDDGGGTTGSGTGAAPTCETIISPALLENFEELGWTSRADPFYVGPTELTGGVSCKWGNFDVGANDLVQMYGWAPVDDEQSTELQDYLVAEGWVREEGDDGIVYVTEGMPSAEWSDEDGYGMTYAFGDGWVELSDTKNGLDVITWSG</sequence>
<organism evidence="2 3">
    <name type="scientific">Microbacterium betulae</name>
    <dbReference type="NCBI Taxonomy" id="2981139"/>
    <lineage>
        <taxon>Bacteria</taxon>
        <taxon>Bacillati</taxon>
        <taxon>Actinomycetota</taxon>
        <taxon>Actinomycetes</taxon>
        <taxon>Micrococcales</taxon>
        <taxon>Microbacteriaceae</taxon>
        <taxon>Microbacterium</taxon>
    </lineage>
</organism>
<dbReference type="RefSeq" id="WP_317138281.1">
    <property type="nucleotide sequence ID" value="NZ_CP118157.1"/>
</dbReference>
<dbReference type="KEGG" id="mbet:N8K70_10440"/>
<name>A0AA97FES2_9MICO</name>
<evidence type="ECO:0000313" key="3">
    <source>
        <dbReference type="Proteomes" id="UP001305498"/>
    </source>
</evidence>
<dbReference type="AlphaFoldDB" id="A0AA97FES2"/>
<gene>
    <name evidence="2" type="ORF">N8K70_10440</name>
</gene>
<dbReference type="EMBL" id="CP118157">
    <property type="protein sequence ID" value="WOF21803.1"/>
    <property type="molecule type" value="Genomic_DNA"/>
</dbReference>
<feature type="signal peptide" evidence="1">
    <location>
        <begin position="1"/>
        <end position="36"/>
    </location>
</feature>
<keyword evidence="3" id="KW-1185">Reference proteome</keyword>
<accession>A0AA97FES2</accession>
<reference evidence="2 3" key="1">
    <citation type="submission" date="2023-02" db="EMBL/GenBank/DDBJ databases">
        <title>Microbacterium betulae sp. nov., isolated from birch wood.</title>
        <authorList>
            <person name="Pasciak M."/>
            <person name="Pawlik K.J."/>
            <person name="Martynowski D."/>
            <person name="Laczmanski L."/>
            <person name="Ciekot J."/>
            <person name="Szponar B."/>
            <person name="Wojcik-Fatla A."/>
            <person name="Mackiewicz B."/>
            <person name="Farian E."/>
            <person name="Cholewa G."/>
            <person name="Cholewa A."/>
            <person name="Dutkiewicz J."/>
        </authorList>
    </citation>
    <scope>NUCLEOTIDE SEQUENCE [LARGE SCALE GENOMIC DNA]</scope>
    <source>
        <strain evidence="2 3">AB</strain>
    </source>
</reference>